<evidence type="ECO:0000259" key="4">
    <source>
        <dbReference type="PROSITE" id="PS01124"/>
    </source>
</evidence>
<accession>A0A9W4E0D8</accession>
<dbReference type="Pfam" id="PF12833">
    <property type="entry name" value="HTH_18"/>
    <property type="match status" value="1"/>
</dbReference>
<dbReference type="PANTHER" id="PTHR46796">
    <property type="entry name" value="HTH-TYPE TRANSCRIPTIONAL ACTIVATOR RHAS-RELATED"/>
    <property type="match status" value="1"/>
</dbReference>
<proteinExistence type="predicted"/>
<dbReference type="InterPro" id="IPR018060">
    <property type="entry name" value="HTH_AraC"/>
</dbReference>
<organism evidence="5 6">
    <name type="scientific">Actinacidiphila cocklensis</name>
    <dbReference type="NCBI Taxonomy" id="887465"/>
    <lineage>
        <taxon>Bacteria</taxon>
        <taxon>Bacillati</taxon>
        <taxon>Actinomycetota</taxon>
        <taxon>Actinomycetes</taxon>
        <taxon>Kitasatosporales</taxon>
        <taxon>Streptomycetaceae</taxon>
        <taxon>Actinacidiphila</taxon>
    </lineage>
</organism>
<evidence type="ECO:0000313" key="5">
    <source>
        <dbReference type="EMBL" id="CAG6397174.1"/>
    </source>
</evidence>
<dbReference type="GO" id="GO:0003700">
    <property type="term" value="F:DNA-binding transcription factor activity"/>
    <property type="evidence" value="ECO:0007669"/>
    <property type="project" value="InterPro"/>
</dbReference>
<dbReference type="PROSITE" id="PS01124">
    <property type="entry name" value="HTH_ARAC_FAMILY_2"/>
    <property type="match status" value="1"/>
</dbReference>
<reference evidence="5" key="1">
    <citation type="submission" date="2021-05" db="EMBL/GenBank/DDBJ databases">
        <authorList>
            <person name="Arsene-Ploetze F."/>
        </authorList>
    </citation>
    <scope>NUCLEOTIDE SEQUENCE</scope>
    <source>
        <strain evidence="5">DSM 42138</strain>
    </source>
</reference>
<keyword evidence="6" id="KW-1185">Reference proteome</keyword>
<dbReference type="AlphaFoldDB" id="A0A9W4E0D8"/>
<name>A0A9W4E0D8_9ACTN</name>
<dbReference type="Proteomes" id="UP001152519">
    <property type="component" value="Unassembled WGS sequence"/>
</dbReference>
<dbReference type="SMART" id="SM00342">
    <property type="entry name" value="HTH_ARAC"/>
    <property type="match status" value="1"/>
</dbReference>
<dbReference type="SUPFAM" id="SSF46689">
    <property type="entry name" value="Homeodomain-like"/>
    <property type="match status" value="1"/>
</dbReference>
<dbReference type="RefSeq" id="WP_251496724.1">
    <property type="nucleotide sequence ID" value="NZ_CAJSLV010000081.1"/>
</dbReference>
<feature type="domain" description="HTH araC/xylS-type" evidence="4">
    <location>
        <begin position="209"/>
        <end position="310"/>
    </location>
</feature>
<protein>
    <submittedName>
        <fullName evidence="5">AraC-type DNA-binding protein</fullName>
    </submittedName>
</protein>
<dbReference type="InterPro" id="IPR050204">
    <property type="entry name" value="AraC_XylS_family_regulators"/>
</dbReference>
<evidence type="ECO:0000256" key="1">
    <source>
        <dbReference type="ARBA" id="ARBA00023015"/>
    </source>
</evidence>
<dbReference type="InterPro" id="IPR035418">
    <property type="entry name" value="AraC-bd_2"/>
</dbReference>
<dbReference type="Gene3D" id="1.10.10.60">
    <property type="entry name" value="Homeodomain-like"/>
    <property type="match status" value="1"/>
</dbReference>
<keyword evidence="1" id="KW-0805">Transcription regulation</keyword>
<keyword evidence="3" id="KW-0804">Transcription</keyword>
<comment type="caution">
    <text evidence="5">The sequence shown here is derived from an EMBL/GenBank/DDBJ whole genome shotgun (WGS) entry which is preliminary data.</text>
</comment>
<dbReference type="GO" id="GO:0043565">
    <property type="term" value="F:sequence-specific DNA binding"/>
    <property type="evidence" value="ECO:0007669"/>
    <property type="project" value="InterPro"/>
</dbReference>
<evidence type="ECO:0000313" key="6">
    <source>
        <dbReference type="Proteomes" id="UP001152519"/>
    </source>
</evidence>
<dbReference type="Pfam" id="PF14525">
    <property type="entry name" value="AraC_binding_2"/>
    <property type="match status" value="1"/>
</dbReference>
<dbReference type="PANTHER" id="PTHR46796:SF6">
    <property type="entry name" value="ARAC SUBFAMILY"/>
    <property type="match status" value="1"/>
</dbReference>
<dbReference type="EMBL" id="CAJSLV010000081">
    <property type="protein sequence ID" value="CAG6397174.1"/>
    <property type="molecule type" value="Genomic_DNA"/>
</dbReference>
<evidence type="ECO:0000256" key="2">
    <source>
        <dbReference type="ARBA" id="ARBA00023125"/>
    </source>
</evidence>
<sequence length="326" mass="35564">MLSTRSVPLHESMEFWHDAVFTALVGMDISAPGGTYDATMRTDRLGGLQIITVDCDPGRVDRSPRYVAGGDGSQVFVAVQGSGLTQAEQDGRMTELRVGDICFFETVRPFRTTYPGRFQQKIFAVPREMLGRGEADLCALTGRALRPSGGLPALLSPYLSRLADASESYSAAVGERLGATVADLLAATVAEDLDEPSDDLPGAERVLLLRVQGHIRWHLADPALGPQAIARAHGISVRYLHRLFEGEGTTVSRWIRDLRLQECRRELATTVDVGADLGQIAHRWGFSGPSQLGKVFRASVGLSPTDWLRQERIRRDGGEQPWPATA</sequence>
<evidence type="ECO:0000256" key="3">
    <source>
        <dbReference type="ARBA" id="ARBA00023163"/>
    </source>
</evidence>
<dbReference type="InterPro" id="IPR009057">
    <property type="entry name" value="Homeodomain-like_sf"/>
</dbReference>
<gene>
    <name evidence="5" type="ORF">SCOCK_50223</name>
</gene>
<keyword evidence="2 5" id="KW-0238">DNA-binding</keyword>